<feature type="region of interest" description="Disordered" evidence="1">
    <location>
        <begin position="45"/>
        <end position="193"/>
    </location>
</feature>
<dbReference type="PANTHER" id="PTHR24330:SF19">
    <property type="entry name" value="MEDIATOR OF RNA POLYMERASE II TRANSCRIPTION SUBUNIT 29"/>
    <property type="match status" value="1"/>
</dbReference>
<feature type="compositionally biased region" description="Low complexity" evidence="1">
    <location>
        <begin position="162"/>
        <end position="183"/>
    </location>
</feature>
<feature type="region of interest" description="Disordered" evidence="1">
    <location>
        <begin position="285"/>
        <end position="341"/>
    </location>
</feature>
<feature type="compositionally biased region" description="Low complexity" evidence="1">
    <location>
        <begin position="299"/>
        <end position="324"/>
    </location>
</feature>
<name>A0A7H9B6S0_ZYGMR</name>
<reference evidence="2 3" key="1">
    <citation type="submission" date="2020-07" db="EMBL/GenBank/DDBJ databases">
        <title>The yeast mating-type switching endonuclease HO is a domesticated member of an unorthodox homing genetic element family.</title>
        <authorList>
            <person name="Coughlan A.Y."/>
            <person name="Lombardi L."/>
            <person name="Braun-Galleani S."/>
            <person name="Martos A.R."/>
            <person name="Galeote V."/>
            <person name="Bigey F."/>
            <person name="Dequin S."/>
            <person name="Byrne K.P."/>
            <person name="Wolfe K.H."/>
        </authorList>
    </citation>
    <scope>NUCLEOTIDE SEQUENCE [LARGE SCALE GENOMIC DNA]</scope>
    <source>
        <strain evidence="2 3">NRRL Y-6702</strain>
    </source>
</reference>
<feature type="compositionally biased region" description="Polar residues" evidence="1">
    <location>
        <begin position="84"/>
        <end position="101"/>
    </location>
</feature>
<dbReference type="PANTHER" id="PTHR24330">
    <property type="entry name" value="HOMEOBOX PROTEIN BARH-LIKE"/>
    <property type="match status" value="1"/>
</dbReference>
<sequence length="1214" mass="135856">MMNSVIVDIPTDWLYRGKRRQAKAKAGKQDVDGGLASEVAIEGAGAAAPAGSLGEGERLPLRSRSASISNAALSKPAVKKPSPAQRSSSTNGAEQLQTATQLEAEAPSRQQQVQPQQQQQKMRRSSSVSFSDLKKGDALNERSKKSLFGSLFGKKSTPSPPLSRSQPQSQQQHQHQQQQHHAQNGASHTHHPVSSSIITHSITNSVMKEPVSPEVRPQTPILHPACLELHKPSATIPFGELAKIRLKRVTFAVDKFDCDPPQQLPSRKPKMGNVLVPEDMISDVPPISLGITNGNPSPQQQQQQQQQQAHLEQQLQATAAAAAASSSTPVSQREPRYTKDSKEYKIALDDYRRALKESVKHQQEAHFAAKRIESEVASFKASSSLGRINSPKWSQQVENDTTATVVDDKVASLSIDKPIHMHENHFNEYTKESSNMDAKNESETTLDVVYTRCCHLREILPIPSTLRQVKGKTAPLHTLKFLNPKPTLIDILSFCDFISVVPINIVIFDKVSLTPEMFQIVLMSLVNSTVLEKLSVRNVPINQGGWRLLCKFLLENKSLVRLDISQTKKRQDLPEILHRDNMDWSLFSQVLTKRTGKPLEELLMNGIKFQNLPIEQLEILLESFGKANSKSPLRLGVATSDINTDCIKCIFNWMSKYKVQGVDLAFNDLSELVKVMVSKLSALELKNLEYFTLNSTNISSAYDLALLLKYLSLLPALKFLDISNLPQTFPDVLPYMFKYLPRFPKLNRINLDNNNLSFKNMSMLCNILGKCNNLTHISIQSQTTVFDAIGPNNDMIKTPEDLEQFKRFSRNTFSASLYALVKDSPNLVILDVDYDNITDDIKSRIALMLMRNMNKNIDSNFQIDELSTQDELIFDGSLVTETAEEVLKRINNKEILNTDPTKRYLTKKYCEKLQKLHLKVQYKIDDMFEKRSSGELPLQEKENLLRLLLLEKNLTNILEIYANIPHLSQILGPSSTQLPSLKHVSSEQALSTPVSAEHEIAARPHLMATDSGRVIDVITGKSLLVDSPSNVSRVGSRRQEEEEGELHKWGFFVQQQRSIYPEHESRRPERVQHNESASSGSERSNNTAKSDKLAQPILLPKIPSGTELREAIIQAKGIDSIDDLIKNVNKEQVELESIYGSSLRSTGSMTEHSLETRASSNICSVGTDSESGSECLHSTSKDHEEATVKETYDKLLNNLKMERPIKPEGPPKLK</sequence>
<organism evidence="2 3">
    <name type="scientific">Zygotorulaspora mrakii</name>
    <name type="common">Zygosaccharomyces mrakii</name>
    <dbReference type="NCBI Taxonomy" id="42260"/>
    <lineage>
        <taxon>Eukaryota</taxon>
        <taxon>Fungi</taxon>
        <taxon>Dikarya</taxon>
        <taxon>Ascomycota</taxon>
        <taxon>Saccharomycotina</taxon>
        <taxon>Saccharomycetes</taxon>
        <taxon>Saccharomycetales</taxon>
        <taxon>Saccharomycetaceae</taxon>
        <taxon>Zygotorulaspora</taxon>
    </lineage>
</organism>
<dbReference type="EMBL" id="CP058609">
    <property type="protein sequence ID" value="QLG74026.1"/>
    <property type="molecule type" value="Genomic_DNA"/>
</dbReference>
<dbReference type="InterPro" id="IPR052145">
    <property type="entry name" value="Mediator/Homeobox_domain"/>
</dbReference>
<accession>A0A7H9B6S0</accession>
<dbReference type="SUPFAM" id="SSF52047">
    <property type="entry name" value="RNI-like"/>
    <property type="match status" value="1"/>
</dbReference>
<protein>
    <recommendedName>
        <fullName evidence="4">HMG2-induced ER-remodeling protein 1</fullName>
    </recommendedName>
</protein>
<gene>
    <name evidence="2" type="ORF">HG535_0F05380</name>
</gene>
<dbReference type="AlphaFoldDB" id="A0A7H9B6S0"/>
<feature type="region of interest" description="Disordered" evidence="1">
    <location>
        <begin position="1060"/>
        <end position="1095"/>
    </location>
</feature>
<feature type="compositionally biased region" description="Basic and acidic residues" evidence="1">
    <location>
        <begin position="132"/>
        <end position="144"/>
    </location>
</feature>
<dbReference type="KEGG" id="zmk:HG535_0F05380"/>
<evidence type="ECO:0000313" key="2">
    <source>
        <dbReference type="EMBL" id="QLG74026.1"/>
    </source>
</evidence>
<evidence type="ECO:0008006" key="4">
    <source>
        <dbReference type="Google" id="ProtNLM"/>
    </source>
</evidence>
<feature type="compositionally biased region" description="Low complexity" evidence="1">
    <location>
        <begin position="110"/>
        <end position="120"/>
    </location>
</feature>
<feature type="compositionally biased region" description="Polar residues" evidence="1">
    <location>
        <begin position="1074"/>
        <end position="1088"/>
    </location>
</feature>
<dbReference type="OrthoDB" id="8436363at2759"/>
<evidence type="ECO:0000256" key="1">
    <source>
        <dbReference type="SAM" id="MobiDB-lite"/>
    </source>
</evidence>
<dbReference type="Proteomes" id="UP000509704">
    <property type="component" value="Chromosome 6"/>
</dbReference>
<proteinExistence type="predicted"/>
<evidence type="ECO:0000313" key="3">
    <source>
        <dbReference type="Proteomes" id="UP000509704"/>
    </source>
</evidence>
<keyword evidence="3" id="KW-1185">Reference proteome</keyword>
<dbReference type="Gene3D" id="3.80.10.10">
    <property type="entry name" value="Ribonuclease Inhibitor"/>
    <property type="match status" value="1"/>
</dbReference>
<dbReference type="RefSeq" id="XP_037145751.1">
    <property type="nucleotide sequence ID" value="XM_037289856.1"/>
</dbReference>
<dbReference type="InterPro" id="IPR032675">
    <property type="entry name" value="LRR_dom_sf"/>
</dbReference>
<feature type="compositionally biased region" description="Basic and acidic residues" evidence="1">
    <location>
        <begin position="1060"/>
        <end position="1073"/>
    </location>
</feature>
<dbReference type="GeneID" id="59237784"/>